<dbReference type="AlphaFoldDB" id="A0A913WUY7"/>
<accession>A0A913WUY7</accession>
<evidence type="ECO:0000313" key="4">
    <source>
        <dbReference type="Proteomes" id="UP000887567"/>
    </source>
</evidence>
<evidence type="ECO:0000313" key="3">
    <source>
        <dbReference type="EnsemblMetazoa" id="XP_020894524.1"/>
    </source>
</evidence>
<sequence length="443" mass="48992">MVIISRVLLALISFPLWCQSNAKLKRVGKSFSFSAEDFDDPRYKGVEIFDSGPIRRNSDDRHDGTVFDQFDEDHSQSSKSGKSNACVVKTIPDGCKLVSDCDVHCSISMFGHKGQMEVAFPCKKSLQLVVNIAVSLFKKRNVYSLAVNYVNGTVIKNLGHSIGNYKSQILFSATMKTLADGKVIFELYSTIKGDIQGSWSNMVKTKFIEVSRNALTDKCESKGKKQVSVEGPCAKLKLPSICAITPDCMHIYCELKFAGQKVSFSFSINVCENPMTLSVGADIPTLHIHWEKKFKSKMRIPIPGYGFNAPGISGGVQIRVLLKPKRGRLQLKIKLLVGAKLGWAEIFPLKLTLVSLRLPIKIAGCGKTSLLDRSKKRITSSTPTTVVSHKRPTTSFTPTTVSHNLSRKKKQSNPTSSPSTIASTSRKLPRPTEDEDYDISFEE</sequence>
<feature type="chain" id="PRO_5037642264" evidence="2">
    <location>
        <begin position="23"/>
        <end position="443"/>
    </location>
</feature>
<proteinExistence type="predicted"/>
<feature type="compositionally biased region" description="Low complexity" evidence="1">
    <location>
        <begin position="412"/>
        <end position="425"/>
    </location>
</feature>
<dbReference type="EnsemblMetazoa" id="XM_021038865.2">
    <property type="protein sequence ID" value="XP_020894524.1"/>
    <property type="gene ID" value="LOC110233573"/>
</dbReference>
<organism evidence="3 4">
    <name type="scientific">Exaiptasia diaphana</name>
    <name type="common">Tropical sea anemone</name>
    <name type="synonym">Aiptasia pulchella</name>
    <dbReference type="NCBI Taxonomy" id="2652724"/>
    <lineage>
        <taxon>Eukaryota</taxon>
        <taxon>Metazoa</taxon>
        <taxon>Cnidaria</taxon>
        <taxon>Anthozoa</taxon>
        <taxon>Hexacorallia</taxon>
        <taxon>Actiniaria</taxon>
        <taxon>Aiptasiidae</taxon>
        <taxon>Exaiptasia</taxon>
    </lineage>
</organism>
<keyword evidence="2" id="KW-0732">Signal</keyword>
<dbReference type="GeneID" id="110233573"/>
<feature type="compositionally biased region" description="Polar residues" evidence="1">
    <location>
        <begin position="379"/>
        <end position="404"/>
    </location>
</feature>
<feature type="compositionally biased region" description="Acidic residues" evidence="1">
    <location>
        <begin position="433"/>
        <end position="443"/>
    </location>
</feature>
<feature type="region of interest" description="Disordered" evidence="1">
    <location>
        <begin position="374"/>
        <end position="443"/>
    </location>
</feature>
<dbReference type="OrthoDB" id="6016229at2759"/>
<evidence type="ECO:0000256" key="1">
    <source>
        <dbReference type="SAM" id="MobiDB-lite"/>
    </source>
</evidence>
<dbReference type="KEGG" id="epa:110233573"/>
<name>A0A913WUY7_EXADI</name>
<protein>
    <submittedName>
        <fullName evidence="3">Uncharacterized protein</fullName>
    </submittedName>
</protein>
<keyword evidence="4" id="KW-1185">Reference proteome</keyword>
<reference evidence="3" key="1">
    <citation type="submission" date="2022-11" db="UniProtKB">
        <authorList>
            <consortium name="EnsemblMetazoa"/>
        </authorList>
    </citation>
    <scope>IDENTIFICATION</scope>
</reference>
<feature type="signal peptide" evidence="2">
    <location>
        <begin position="1"/>
        <end position="22"/>
    </location>
</feature>
<dbReference type="Proteomes" id="UP000887567">
    <property type="component" value="Unplaced"/>
</dbReference>
<dbReference type="RefSeq" id="XP_020894524.1">
    <property type="nucleotide sequence ID" value="XM_021038865.2"/>
</dbReference>
<evidence type="ECO:0000256" key="2">
    <source>
        <dbReference type="SAM" id="SignalP"/>
    </source>
</evidence>